<feature type="region of interest" description="Disordered" evidence="1">
    <location>
        <begin position="416"/>
        <end position="474"/>
    </location>
</feature>
<evidence type="ECO:0000313" key="3">
    <source>
        <dbReference type="Proteomes" id="UP000183832"/>
    </source>
</evidence>
<sequence>MVRTRSQQTVSENPTQNQEKKTTKTKKTVKKVQPEASTTILERVDVAIEDAKSKPTPKKKVLRSQNKNGESSKSTAKSDLVENAALKRRAPKRTNKAEVKVVAGAKKETENGDQKKPSTKTFDTISETVEDKENLEAKIEKPAETSHPLPFETKLSPGKSVDSKGKRKSPIKKKDVQLSKTKAVESPAKNKKPVKAQKKTVKKDDKTKTIETEKTHQEPSEQSEDVNDEEETNKDNHETNEKPKIATRKRGRVKTEKSPEKPVEPKKNNKTRALSKLKLMIDFKFPKRTSRRTKAAKRKSEVLPSTSSGSKIVESNELLSENSKKSSQPSSSKVGTSSNASETIEKPDNENVDPYNFNSSQTENKSVKKPVKSKKRVSPKPGGNMELLMQKQALDILSTCGVQYDSLRAKIEQQIKMPSAPEVSSTSSADSKMKPQKTFQERNLQLENPFHSKVWNSPRASISPPFSEESFGPKFVSGSPPIQSSFAIAMAEKAKRTSSGLILKIPARASYVLESEEKNEDSQVLGDSNAENIIPDGMKSPKKKEINKNRSPLKALAISKLDVTEVTESITEIDELTLKDKEEKEEFNQPTTSKKSKVLSSSTPIGLKKTNTRTSFGHLSGIEENAEEEEVKVAKLKKVQVEQKSVPSRRLRRAAKRLNRIEEN</sequence>
<evidence type="ECO:0000256" key="1">
    <source>
        <dbReference type="SAM" id="MobiDB-lite"/>
    </source>
</evidence>
<feature type="compositionally biased region" description="Acidic residues" evidence="1">
    <location>
        <begin position="221"/>
        <end position="232"/>
    </location>
</feature>
<reference evidence="2 3" key="1">
    <citation type="submission" date="2015-04" db="EMBL/GenBank/DDBJ databases">
        <authorList>
            <person name="Syromyatnikov M.Y."/>
            <person name="Popov V.N."/>
        </authorList>
    </citation>
    <scope>NUCLEOTIDE SEQUENCE [LARGE SCALE GENOMIC DNA]</scope>
</reference>
<feature type="compositionally biased region" description="Basic and acidic residues" evidence="1">
    <location>
        <begin position="129"/>
        <end position="144"/>
    </location>
</feature>
<organism evidence="2 3">
    <name type="scientific">Clunio marinus</name>
    <dbReference type="NCBI Taxonomy" id="568069"/>
    <lineage>
        <taxon>Eukaryota</taxon>
        <taxon>Metazoa</taxon>
        <taxon>Ecdysozoa</taxon>
        <taxon>Arthropoda</taxon>
        <taxon>Hexapoda</taxon>
        <taxon>Insecta</taxon>
        <taxon>Pterygota</taxon>
        <taxon>Neoptera</taxon>
        <taxon>Endopterygota</taxon>
        <taxon>Diptera</taxon>
        <taxon>Nematocera</taxon>
        <taxon>Chironomoidea</taxon>
        <taxon>Chironomidae</taxon>
        <taxon>Clunio</taxon>
    </lineage>
</organism>
<feature type="compositionally biased region" description="Basic and acidic residues" evidence="1">
    <location>
        <begin position="253"/>
        <end position="267"/>
    </location>
</feature>
<feature type="compositionally biased region" description="Basic and acidic residues" evidence="1">
    <location>
        <begin position="95"/>
        <end position="116"/>
    </location>
</feature>
<feature type="compositionally biased region" description="Polar residues" evidence="1">
    <location>
        <begin position="1"/>
        <end position="17"/>
    </location>
</feature>
<feature type="region of interest" description="Disordered" evidence="1">
    <location>
        <begin position="580"/>
        <end position="613"/>
    </location>
</feature>
<feature type="compositionally biased region" description="Basic and acidic residues" evidence="1">
    <location>
        <begin position="202"/>
        <end position="219"/>
    </location>
</feature>
<feature type="compositionally biased region" description="Basic and acidic residues" evidence="1">
    <location>
        <begin position="233"/>
        <end position="244"/>
    </location>
</feature>
<feature type="compositionally biased region" description="Low complexity" evidence="1">
    <location>
        <begin position="325"/>
        <end position="338"/>
    </location>
</feature>
<dbReference type="Proteomes" id="UP000183832">
    <property type="component" value="Unassembled WGS sequence"/>
</dbReference>
<feature type="compositionally biased region" description="Basic and acidic residues" evidence="1">
    <location>
        <begin position="42"/>
        <end position="53"/>
    </location>
</feature>
<accession>A0A1J1HL26</accession>
<feature type="region of interest" description="Disordered" evidence="1">
    <location>
        <begin position="514"/>
        <end position="547"/>
    </location>
</feature>
<keyword evidence="3" id="KW-1185">Reference proteome</keyword>
<name>A0A1J1HL26_9DIPT</name>
<feature type="compositionally biased region" description="Polar residues" evidence="1">
    <location>
        <begin position="63"/>
        <end position="77"/>
    </location>
</feature>
<feature type="compositionally biased region" description="Polar residues" evidence="1">
    <location>
        <begin position="437"/>
        <end position="446"/>
    </location>
</feature>
<feature type="compositionally biased region" description="Basic residues" evidence="1">
    <location>
        <begin position="286"/>
        <end position="297"/>
    </location>
</feature>
<evidence type="ECO:0000313" key="2">
    <source>
        <dbReference type="EMBL" id="CRK88733.1"/>
    </source>
</evidence>
<dbReference type="AlphaFoldDB" id="A0A1J1HL26"/>
<proteinExistence type="predicted"/>
<dbReference type="EMBL" id="CVRI01000010">
    <property type="protein sequence ID" value="CRK88733.1"/>
    <property type="molecule type" value="Genomic_DNA"/>
</dbReference>
<gene>
    <name evidence="2" type="ORF">CLUMA_CG002521</name>
</gene>
<protein>
    <submittedName>
        <fullName evidence="2">CLUMA_CG002521, isoform A</fullName>
    </submittedName>
</protein>
<feature type="region of interest" description="Disordered" evidence="1">
    <location>
        <begin position="1"/>
        <end position="386"/>
    </location>
</feature>
<feature type="compositionally biased region" description="Basic residues" evidence="1">
    <location>
        <begin position="189"/>
        <end position="201"/>
    </location>
</feature>
<feature type="compositionally biased region" description="Basic residues" evidence="1">
    <location>
        <begin position="367"/>
        <end position="378"/>
    </location>
</feature>